<feature type="transmembrane region" description="Helical" evidence="1">
    <location>
        <begin position="123"/>
        <end position="145"/>
    </location>
</feature>
<feature type="domain" description="Alpha/beta-hydrolase N-terminal" evidence="3">
    <location>
        <begin position="32"/>
        <end position="231"/>
    </location>
</feature>
<keyword evidence="1" id="KW-1133">Transmembrane helix</keyword>
<feature type="domain" description="Alpha/beta-hydrolase catalytic" evidence="2">
    <location>
        <begin position="248"/>
        <end position="536"/>
    </location>
</feature>
<evidence type="ECO:0000313" key="5">
    <source>
        <dbReference type="Proteomes" id="UP000664385"/>
    </source>
</evidence>
<name>A0A939IUM2_9MICO</name>
<dbReference type="InterPro" id="IPR027788">
    <property type="entry name" value="Alpha/beta-hydrolase_N_dom"/>
</dbReference>
<dbReference type="Pfam" id="PF10081">
    <property type="entry name" value="Abhydrolase_9"/>
    <property type="match status" value="1"/>
</dbReference>
<evidence type="ECO:0000256" key="1">
    <source>
        <dbReference type="SAM" id="Phobius"/>
    </source>
</evidence>
<feature type="transmembrane region" description="Helical" evidence="1">
    <location>
        <begin position="45"/>
        <end position="70"/>
    </location>
</feature>
<dbReference type="Proteomes" id="UP000664385">
    <property type="component" value="Unassembled WGS sequence"/>
</dbReference>
<evidence type="ECO:0000259" key="2">
    <source>
        <dbReference type="Pfam" id="PF10081"/>
    </source>
</evidence>
<evidence type="ECO:0000313" key="4">
    <source>
        <dbReference type="EMBL" id="MBN8205179.1"/>
    </source>
</evidence>
<reference evidence="4" key="1">
    <citation type="submission" date="2020-12" db="EMBL/GenBank/DDBJ databases">
        <title>PHA producing bacteria isolated from mangrove.</title>
        <authorList>
            <person name="Zheng W."/>
            <person name="Yu S."/>
            <person name="Huang Y."/>
        </authorList>
    </citation>
    <scope>NUCLEOTIDE SEQUENCE</scope>
    <source>
        <strain evidence="4">GN8-5</strain>
    </source>
</reference>
<accession>A0A939IUM2</accession>
<gene>
    <name evidence="4" type="ORF">JF543_04320</name>
</gene>
<feature type="transmembrane region" description="Helical" evidence="1">
    <location>
        <begin position="12"/>
        <end position="33"/>
    </location>
</feature>
<feature type="transmembrane region" description="Helical" evidence="1">
    <location>
        <begin position="82"/>
        <end position="103"/>
    </location>
</feature>
<keyword evidence="1" id="KW-0472">Membrane</keyword>
<dbReference type="AlphaFoldDB" id="A0A939IUM2"/>
<comment type="caution">
    <text evidence="4">The sequence shown here is derived from an EMBL/GenBank/DDBJ whole genome shotgun (WGS) entry which is preliminary data.</text>
</comment>
<keyword evidence="1" id="KW-0812">Transmembrane</keyword>
<dbReference type="RefSeq" id="WP_206822816.1">
    <property type="nucleotide sequence ID" value="NZ_JAEMWU010000001.1"/>
</dbReference>
<protein>
    <submittedName>
        <fullName evidence="4">Alpha/beta-hydrolase family protein</fullName>
    </submittedName>
</protein>
<organism evidence="4 5">
    <name type="scientific">Microbacterium esteraromaticum</name>
    <dbReference type="NCBI Taxonomy" id="57043"/>
    <lineage>
        <taxon>Bacteria</taxon>
        <taxon>Bacillati</taxon>
        <taxon>Actinomycetota</taxon>
        <taxon>Actinomycetes</taxon>
        <taxon>Micrococcales</taxon>
        <taxon>Microbacteriaceae</taxon>
        <taxon>Microbacterium</taxon>
    </lineage>
</organism>
<feature type="transmembrane region" description="Helical" evidence="1">
    <location>
        <begin position="157"/>
        <end position="181"/>
    </location>
</feature>
<dbReference type="InterPro" id="IPR027787">
    <property type="entry name" value="Alpha/beta-hydrolase_catalytic"/>
</dbReference>
<proteinExistence type="predicted"/>
<sequence length="551" mass="58883">MTSRSTQTRTRHWWALDPAGSLVGLAFAVLSITPSLLPRPAVLQGALAGISFAVGYLLGAVVWALVRRLLWRGGTVPPFRPGWWFVYAAIWVAAILGLSALALDWQNDVRGLVAMPPLDGVNVTGFLLSFLLLAVLLLAAGKATASMFGHLRRRIGAVLATAASAIVVVAVVGGLVFAAVVGVDRIYLARNALPDAEVAEPTSDFHSAGEASSIAWESLGRHGANFVGGGPTAAEITQLTGAPALEPIRVYAGLESAPSIEERADLVVAELERTGAFERSVLVVATATGSGWLEPQTVDALEYLHGGDTAIAAMQYAYTPSWVSFVFDPDAPVGAARALFEAVEQRWLQLPVDERPLLVSYGLSLGAHGSQAVFADLEDVRARTDAAMFVGSPNGSSLWRSLQAARDADSPAWQPVLDAGREVRWMSRAGDEDLLTGPWEQPRVLYLQHANDPVTWLSPELLFRSPEWLESAQRSSDVSASMRWIPVVTGLQVTVDMLGGEAVPAQHGHNYGDVVVTGWRQVTGDAALSPEAIERIQAEIETYAPISSYTE</sequence>
<dbReference type="EMBL" id="JAEMWU010000001">
    <property type="protein sequence ID" value="MBN8205179.1"/>
    <property type="molecule type" value="Genomic_DNA"/>
</dbReference>
<evidence type="ECO:0000259" key="3">
    <source>
        <dbReference type="Pfam" id="PF15420"/>
    </source>
</evidence>
<dbReference type="Pfam" id="PF15420">
    <property type="entry name" value="Abhydrolase_9_N"/>
    <property type="match status" value="1"/>
</dbReference>